<evidence type="ECO:0000256" key="3">
    <source>
        <dbReference type="ARBA" id="ARBA00005985"/>
    </source>
</evidence>
<evidence type="ECO:0000256" key="2">
    <source>
        <dbReference type="ARBA" id="ARBA00004141"/>
    </source>
</evidence>
<sequence length="295" mass="33033">MQSGVSMVFKKVRIFLEMIKFEHTIFALPFAYVGAFLTEKGMPEWRGLLWITLAMVGARTAAMSLNRIIDRHIDARNPRTAGRALPKGLLSVAEVWIYVFLSFTLLLYAAHQLSPLAFRLFPVAVLVLSTYSFMKRFSWTCHLFLGAALGLAPLGSWIALTNKFDLAPVLIAFGVMFWVAGFDIIYACDDYDFDRREGVYSIPARFGIKNALLISTAFHVVAPLLFLASGLVLHLGIFYLVGLGIAIIILFRQHTLVRPDDLSRAGVAFFNMNGVLSIVIFIFTILDVLYPSHLF</sequence>
<dbReference type="Gene3D" id="1.20.120.1780">
    <property type="entry name" value="UbiA prenyltransferase"/>
    <property type="match status" value="1"/>
</dbReference>
<accession>A0A4Y7RP10</accession>
<dbReference type="PANTHER" id="PTHR11048:SF28">
    <property type="entry name" value="4-HYDROXYBENZOATE POLYPRENYLTRANSFERASE, MITOCHONDRIAL"/>
    <property type="match status" value="1"/>
</dbReference>
<comment type="cofactor">
    <cofactor evidence="1">
        <name>Mg(2+)</name>
        <dbReference type="ChEBI" id="CHEBI:18420"/>
    </cofactor>
</comment>
<evidence type="ECO:0000256" key="1">
    <source>
        <dbReference type="ARBA" id="ARBA00001946"/>
    </source>
</evidence>
<dbReference type="EMBL" id="QFFZ01000022">
    <property type="protein sequence ID" value="TEB10734.1"/>
    <property type="molecule type" value="Genomic_DNA"/>
</dbReference>
<dbReference type="InterPro" id="IPR000537">
    <property type="entry name" value="UbiA_prenyltransferase"/>
</dbReference>
<gene>
    <name evidence="11" type="primary">plqA</name>
    <name evidence="11" type="ORF">Pmgp_02186</name>
</gene>
<feature type="transmembrane region" description="Helical" evidence="10">
    <location>
        <begin position="207"/>
        <end position="226"/>
    </location>
</feature>
<feature type="transmembrane region" description="Helical" evidence="10">
    <location>
        <begin position="263"/>
        <end position="286"/>
    </location>
</feature>
<dbReference type="PANTHER" id="PTHR11048">
    <property type="entry name" value="PRENYLTRANSFERASES"/>
    <property type="match status" value="1"/>
</dbReference>
<protein>
    <recommendedName>
        <fullName evidence="9">4-hydroxybenzoate polyprenyltransferase</fullName>
        <ecNumber evidence="9">2.5.1.39</ecNumber>
    </recommendedName>
</protein>
<feature type="transmembrane region" description="Helical" evidence="10">
    <location>
        <begin position="89"/>
        <end position="110"/>
    </location>
</feature>
<keyword evidence="5 11" id="KW-0808">Transferase</keyword>
<dbReference type="GO" id="GO:0006744">
    <property type="term" value="P:ubiquinone biosynthetic process"/>
    <property type="evidence" value="ECO:0007669"/>
    <property type="project" value="TreeGrafter"/>
</dbReference>
<dbReference type="NCBIfam" id="TIGR01475">
    <property type="entry name" value="ubiA_other"/>
    <property type="match status" value="1"/>
</dbReference>
<comment type="caution">
    <text evidence="11">The sequence shown here is derived from an EMBL/GenBank/DDBJ whole genome shotgun (WGS) entry which is preliminary data.</text>
</comment>
<dbReference type="Proteomes" id="UP000297597">
    <property type="component" value="Unassembled WGS sequence"/>
</dbReference>
<proteinExistence type="inferred from homology"/>
<keyword evidence="12" id="KW-1185">Reference proteome</keyword>
<feature type="transmembrane region" description="Helical" evidence="10">
    <location>
        <begin position="49"/>
        <end position="69"/>
    </location>
</feature>
<keyword evidence="7 10" id="KW-1133">Transmembrane helix</keyword>
<feature type="transmembrane region" description="Helical" evidence="10">
    <location>
        <begin position="232"/>
        <end position="251"/>
    </location>
</feature>
<evidence type="ECO:0000313" key="12">
    <source>
        <dbReference type="Proteomes" id="UP000297597"/>
    </source>
</evidence>
<comment type="subcellular location">
    <subcellularLocation>
        <location evidence="2">Membrane</location>
        <topology evidence="2">Multi-pass membrane protein</topology>
    </subcellularLocation>
</comment>
<keyword evidence="4" id="KW-1003">Cell membrane</keyword>
<feature type="transmembrane region" description="Helical" evidence="10">
    <location>
        <begin position="166"/>
        <end position="186"/>
    </location>
</feature>
<evidence type="ECO:0000256" key="4">
    <source>
        <dbReference type="ARBA" id="ARBA00022519"/>
    </source>
</evidence>
<dbReference type="CDD" id="cd13959">
    <property type="entry name" value="PT_UbiA_COQ2"/>
    <property type="match status" value="1"/>
</dbReference>
<dbReference type="GO" id="GO:0008412">
    <property type="term" value="F:4-hydroxybenzoate polyprenyltransferase activity"/>
    <property type="evidence" value="ECO:0007669"/>
    <property type="project" value="UniProtKB-EC"/>
</dbReference>
<evidence type="ECO:0000256" key="5">
    <source>
        <dbReference type="ARBA" id="ARBA00022679"/>
    </source>
</evidence>
<keyword evidence="8 10" id="KW-0472">Membrane</keyword>
<name>A0A4Y7RP10_9FIRM</name>
<organism evidence="11 12">
    <name type="scientific">Pelotomaculum propionicicum</name>
    <dbReference type="NCBI Taxonomy" id="258475"/>
    <lineage>
        <taxon>Bacteria</taxon>
        <taxon>Bacillati</taxon>
        <taxon>Bacillota</taxon>
        <taxon>Clostridia</taxon>
        <taxon>Eubacteriales</taxon>
        <taxon>Desulfotomaculaceae</taxon>
        <taxon>Pelotomaculum</taxon>
    </lineage>
</organism>
<dbReference type="InterPro" id="IPR044878">
    <property type="entry name" value="UbiA_sf"/>
</dbReference>
<dbReference type="InterPro" id="IPR039653">
    <property type="entry name" value="Prenyltransferase"/>
</dbReference>
<dbReference type="FunFam" id="1.20.120.1780:FF:000001">
    <property type="entry name" value="4-hydroxybenzoate octaprenyltransferase"/>
    <property type="match status" value="1"/>
</dbReference>
<evidence type="ECO:0000256" key="10">
    <source>
        <dbReference type="SAM" id="Phobius"/>
    </source>
</evidence>
<evidence type="ECO:0000313" key="11">
    <source>
        <dbReference type="EMBL" id="TEB10734.1"/>
    </source>
</evidence>
<reference evidence="11 12" key="1">
    <citation type="journal article" date="2018" name="Environ. Microbiol.">
        <title>Novel energy conservation strategies and behaviour of Pelotomaculum schinkii driving syntrophic propionate catabolism.</title>
        <authorList>
            <person name="Hidalgo-Ahumada C.A.P."/>
            <person name="Nobu M.K."/>
            <person name="Narihiro T."/>
            <person name="Tamaki H."/>
            <person name="Liu W.T."/>
            <person name="Kamagata Y."/>
            <person name="Stams A.J.M."/>
            <person name="Imachi H."/>
            <person name="Sousa D.Z."/>
        </authorList>
    </citation>
    <scope>NUCLEOTIDE SEQUENCE [LARGE SCALE GENOMIC DNA]</scope>
    <source>
        <strain evidence="11 12">MGP</strain>
    </source>
</reference>
<evidence type="ECO:0000256" key="7">
    <source>
        <dbReference type="ARBA" id="ARBA00022989"/>
    </source>
</evidence>
<feature type="transmembrane region" description="Helical" evidence="10">
    <location>
        <begin position="21"/>
        <end position="37"/>
    </location>
</feature>
<evidence type="ECO:0000256" key="8">
    <source>
        <dbReference type="ARBA" id="ARBA00023136"/>
    </source>
</evidence>
<dbReference type="Gene3D" id="1.10.357.140">
    <property type="entry name" value="UbiA prenyltransferase"/>
    <property type="match status" value="1"/>
</dbReference>
<dbReference type="AlphaFoldDB" id="A0A4Y7RP10"/>
<dbReference type="FunFam" id="1.10.357.140:FF:000008">
    <property type="entry name" value="4-hydroxybenzoate octaprenyltransferase"/>
    <property type="match status" value="1"/>
</dbReference>
<evidence type="ECO:0000256" key="6">
    <source>
        <dbReference type="ARBA" id="ARBA00022692"/>
    </source>
</evidence>
<comment type="similarity">
    <text evidence="3">Belongs to the UbiA prenyltransferase family.</text>
</comment>
<evidence type="ECO:0000256" key="9">
    <source>
        <dbReference type="ARBA" id="ARBA00034524"/>
    </source>
</evidence>
<dbReference type="InterPro" id="IPR006371">
    <property type="entry name" value="Polyprenyltransferase_UbiA-li"/>
</dbReference>
<dbReference type="Pfam" id="PF01040">
    <property type="entry name" value="UbiA"/>
    <property type="match status" value="1"/>
</dbReference>
<feature type="transmembrane region" description="Helical" evidence="10">
    <location>
        <begin position="141"/>
        <end position="160"/>
    </location>
</feature>
<dbReference type="EC" id="2.5.1.39" evidence="9"/>
<keyword evidence="6 10" id="KW-0812">Transmembrane</keyword>
<feature type="transmembrane region" description="Helical" evidence="10">
    <location>
        <begin position="116"/>
        <end position="134"/>
    </location>
</feature>
<dbReference type="GO" id="GO:0005886">
    <property type="term" value="C:plasma membrane"/>
    <property type="evidence" value="ECO:0007669"/>
    <property type="project" value="TreeGrafter"/>
</dbReference>
<keyword evidence="4" id="KW-0997">Cell inner membrane</keyword>